<reference evidence="2" key="2">
    <citation type="submission" date="2022-01" db="EMBL/GenBank/DDBJ databases">
        <authorList>
            <person name="Yamashiro T."/>
            <person name="Shiraishi A."/>
            <person name="Satake H."/>
            <person name="Nakayama K."/>
        </authorList>
    </citation>
    <scope>NUCLEOTIDE SEQUENCE</scope>
</reference>
<evidence type="ECO:0000313" key="3">
    <source>
        <dbReference type="Proteomes" id="UP001151760"/>
    </source>
</evidence>
<dbReference type="EMBL" id="BQNB010011132">
    <property type="protein sequence ID" value="GJS86579.1"/>
    <property type="molecule type" value="Genomic_DNA"/>
</dbReference>
<organism evidence="2 3">
    <name type="scientific">Tanacetum coccineum</name>
    <dbReference type="NCBI Taxonomy" id="301880"/>
    <lineage>
        <taxon>Eukaryota</taxon>
        <taxon>Viridiplantae</taxon>
        <taxon>Streptophyta</taxon>
        <taxon>Embryophyta</taxon>
        <taxon>Tracheophyta</taxon>
        <taxon>Spermatophyta</taxon>
        <taxon>Magnoliopsida</taxon>
        <taxon>eudicotyledons</taxon>
        <taxon>Gunneridae</taxon>
        <taxon>Pentapetalae</taxon>
        <taxon>asterids</taxon>
        <taxon>campanulids</taxon>
        <taxon>Asterales</taxon>
        <taxon>Asteraceae</taxon>
        <taxon>Asteroideae</taxon>
        <taxon>Anthemideae</taxon>
        <taxon>Anthemidinae</taxon>
        <taxon>Tanacetum</taxon>
    </lineage>
</organism>
<comment type="caution">
    <text evidence="2">The sequence shown here is derived from an EMBL/GenBank/DDBJ whole genome shotgun (WGS) entry which is preliminary data.</text>
</comment>
<protein>
    <submittedName>
        <fullName evidence="2">Uncharacterized protein</fullName>
    </submittedName>
</protein>
<name>A0ABQ4Z8S9_9ASTR</name>
<reference evidence="2" key="1">
    <citation type="journal article" date="2022" name="Int. J. Mol. Sci.">
        <title>Draft Genome of Tanacetum Coccineum: Genomic Comparison of Closely Related Tanacetum-Family Plants.</title>
        <authorList>
            <person name="Yamashiro T."/>
            <person name="Shiraishi A."/>
            <person name="Nakayama K."/>
            <person name="Satake H."/>
        </authorList>
    </citation>
    <scope>NUCLEOTIDE SEQUENCE</scope>
</reference>
<evidence type="ECO:0000313" key="2">
    <source>
        <dbReference type="EMBL" id="GJS86579.1"/>
    </source>
</evidence>
<feature type="compositionally biased region" description="Acidic residues" evidence="1">
    <location>
        <begin position="157"/>
        <end position="171"/>
    </location>
</feature>
<gene>
    <name evidence="2" type="ORF">Tco_0769215</name>
</gene>
<dbReference type="Proteomes" id="UP001151760">
    <property type="component" value="Unassembled WGS sequence"/>
</dbReference>
<feature type="region of interest" description="Disordered" evidence="1">
    <location>
        <begin position="152"/>
        <end position="171"/>
    </location>
</feature>
<proteinExistence type="predicted"/>
<evidence type="ECO:0000256" key="1">
    <source>
        <dbReference type="SAM" id="MobiDB-lite"/>
    </source>
</evidence>
<keyword evidence="3" id="KW-1185">Reference proteome</keyword>
<sequence length="171" mass="19539">MDEPEPHPAYDFFAPRLLPGQIRIGTVLKLDFIWDSYTCNGSLGITRNWKLRFEHSAKSGGLLASISGLLSGRRVTYEYLRSELEGKWNWIDPRAIEIEAYVPLLGELGAEEDEPMVSPVVDEIVEMEEQVIAPVIDVEEDIAMLFRDDNFSNDNSEGFEDEEEVWEVNKE</sequence>
<accession>A0ABQ4Z8S9</accession>